<feature type="region of interest" description="Disordered" evidence="1">
    <location>
        <begin position="1"/>
        <end position="175"/>
    </location>
</feature>
<feature type="compositionally biased region" description="Pro residues" evidence="1">
    <location>
        <begin position="118"/>
        <end position="127"/>
    </location>
</feature>
<feature type="compositionally biased region" description="Basic residues" evidence="1">
    <location>
        <begin position="219"/>
        <end position="230"/>
    </location>
</feature>
<protein>
    <submittedName>
        <fullName evidence="2">HbrB-like protein</fullName>
    </submittedName>
</protein>
<dbReference type="AlphaFoldDB" id="A0A6A7C554"/>
<name>A0A6A7C554_9PEZI</name>
<evidence type="ECO:0000313" key="3">
    <source>
        <dbReference type="Proteomes" id="UP000799421"/>
    </source>
</evidence>
<feature type="region of interest" description="Disordered" evidence="1">
    <location>
        <begin position="594"/>
        <end position="639"/>
    </location>
</feature>
<feature type="compositionally biased region" description="Polar residues" evidence="1">
    <location>
        <begin position="85"/>
        <end position="100"/>
    </location>
</feature>
<evidence type="ECO:0000313" key="2">
    <source>
        <dbReference type="EMBL" id="KAF2862641.1"/>
    </source>
</evidence>
<feature type="compositionally biased region" description="Pro residues" evidence="1">
    <location>
        <begin position="62"/>
        <end position="72"/>
    </location>
</feature>
<dbReference type="PANTHER" id="PTHR32428:SF2">
    <property type="entry name" value="TARGET OF RAPAMYCIN COMPLEX 2 SUBUNIT BIT61-RELATED"/>
    <property type="match status" value="1"/>
</dbReference>
<feature type="region of interest" description="Disordered" evidence="1">
    <location>
        <begin position="187"/>
        <end position="279"/>
    </location>
</feature>
<accession>A0A6A7C554</accession>
<feature type="compositionally biased region" description="Low complexity" evidence="1">
    <location>
        <begin position="128"/>
        <end position="137"/>
    </location>
</feature>
<feature type="compositionally biased region" description="Basic and acidic residues" evidence="1">
    <location>
        <begin position="561"/>
        <end position="573"/>
    </location>
</feature>
<dbReference type="EMBL" id="MU005965">
    <property type="protein sequence ID" value="KAF2862641.1"/>
    <property type="molecule type" value="Genomic_DNA"/>
</dbReference>
<reference evidence="2" key="1">
    <citation type="journal article" date="2020" name="Stud. Mycol.">
        <title>101 Dothideomycetes genomes: a test case for predicting lifestyles and emergence of pathogens.</title>
        <authorList>
            <person name="Haridas S."/>
            <person name="Albert R."/>
            <person name="Binder M."/>
            <person name="Bloem J."/>
            <person name="Labutti K."/>
            <person name="Salamov A."/>
            <person name="Andreopoulos B."/>
            <person name="Baker S."/>
            <person name="Barry K."/>
            <person name="Bills G."/>
            <person name="Bluhm B."/>
            <person name="Cannon C."/>
            <person name="Castanera R."/>
            <person name="Culley D."/>
            <person name="Daum C."/>
            <person name="Ezra D."/>
            <person name="Gonzalez J."/>
            <person name="Henrissat B."/>
            <person name="Kuo A."/>
            <person name="Liang C."/>
            <person name="Lipzen A."/>
            <person name="Lutzoni F."/>
            <person name="Magnuson J."/>
            <person name="Mondo S."/>
            <person name="Nolan M."/>
            <person name="Ohm R."/>
            <person name="Pangilinan J."/>
            <person name="Park H.-J."/>
            <person name="Ramirez L."/>
            <person name="Alfaro M."/>
            <person name="Sun H."/>
            <person name="Tritt A."/>
            <person name="Yoshinaga Y."/>
            <person name="Zwiers L.-H."/>
            <person name="Turgeon B."/>
            <person name="Goodwin S."/>
            <person name="Spatafora J."/>
            <person name="Crous P."/>
            <person name="Grigoriev I."/>
        </authorList>
    </citation>
    <scope>NUCLEOTIDE SEQUENCE</scope>
    <source>
        <strain evidence="2">CBS 480.64</strain>
    </source>
</reference>
<dbReference type="Proteomes" id="UP000799421">
    <property type="component" value="Unassembled WGS sequence"/>
</dbReference>
<dbReference type="InterPro" id="IPR013745">
    <property type="entry name" value="Bit61/PRR5"/>
</dbReference>
<proteinExistence type="predicted"/>
<dbReference type="GO" id="GO:0031932">
    <property type="term" value="C:TORC2 complex"/>
    <property type="evidence" value="ECO:0007669"/>
    <property type="project" value="TreeGrafter"/>
</dbReference>
<dbReference type="Pfam" id="PF08539">
    <property type="entry name" value="HbrB"/>
    <property type="match status" value="1"/>
</dbReference>
<feature type="compositionally biased region" description="Low complexity" evidence="1">
    <location>
        <begin position="101"/>
        <end position="117"/>
    </location>
</feature>
<dbReference type="GO" id="GO:0038203">
    <property type="term" value="P:TORC2 signaling"/>
    <property type="evidence" value="ECO:0007669"/>
    <property type="project" value="TreeGrafter"/>
</dbReference>
<dbReference type="OrthoDB" id="2290221at2759"/>
<feature type="compositionally biased region" description="Polar residues" evidence="1">
    <location>
        <begin position="1"/>
        <end position="11"/>
    </location>
</feature>
<sequence length="713" mass="76078">MSQTARPSTGSGVPPHQRNASDGRSHRRQHSQGYFEPSLLHTPAAGLTASQSAAQAAMHRLSPPPPPSAPPPAERKRSYTGLAPLNTTAQSSEVQSPQSLSAGAVVAASAASAAFPGKKPPPSPGPKPTTSTTAAPPEKGPRPQRSRMKLFKPKNISLGKEKDAGGGIPSPNKSASLLRAGLTVPAAVPSPIDITPGPLSANDNSSTATLVPPVAEKEKKHHFLSRQKLKHKDEPLHLPLSSAHSNSQPTNPDKPAPLYSFTPDSPGPGSFSKTMSGFDLRHGAKALRDRKSEKRKEEKAAAAAKLDLTPIVSHTSATGGDLNLGSYYSDSVTPLPSSSSNIFPSDAVPSASAQTFSNIGAQMGLPGMGPDDAWPLLKARLLKLFQSEDLRTPIEDFNMLVSVHIRRCIQRKAPLLLVEDVRELLQTGFMQLAHQSLRGVPDDRLVTRLVGLWTGVYGTIMPFLQAVFLPLDLEFKGLGTILTDREAKEFWRSVPEYLKNEDRPASSSSSTSKPTVSDDFDIRHIALVSFRDSVILPKHENLMSIFSRLSLENFHTTSSTDKPHKPSTHDRPGTADSLSPHLASFNSQASTLLDAASSSSGGPSLASRSRATSNTSAGSFGTGTHHLSSPNPPLGALTETAEPPAFFADPAKITETAALMLQCLYVLASCHTGDAGQSVIERLTQALKYNWLGRQRTGGDRRGFVEMRPFPKV</sequence>
<feature type="compositionally biased region" description="Polar residues" evidence="1">
    <location>
        <begin position="242"/>
        <end position="251"/>
    </location>
</feature>
<feature type="region of interest" description="Disordered" evidence="1">
    <location>
        <begin position="556"/>
        <end position="581"/>
    </location>
</feature>
<dbReference type="PANTHER" id="PTHR32428">
    <property type="entry name" value="TARGET OF RAPAMYCIN COMPLEX 2 SUBUNIT BIT61-RELATED"/>
    <property type="match status" value="1"/>
</dbReference>
<evidence type="ECO:0000256" key="1">
    <source>
        <dbReference type="SAM" id="MobiDB-lite"/>
    </source>
</evidence>
<organism evidence="2 3">
    <name type="scientific">Piedraia hortae CBS 480.64</name>
    <dbReference type="NCBI Taxonomy" id="1314780"/>
    <lineage>
        <taxon>Eukaryota</taxon>
        <taxon>Fungi</taxon>
        <taxon>Dikarya</taxon>
        <taxon>Ascomycota</taxon>
        <taxon>Pezizomycotina</taxon>
        <taxon>Dothideomycetes</taxon>
        <taxon>Dothideomycetidae</taxon>
        <taxon>Capnodiales</taxon>
        <taxon>Piedraiaceae</taxon>
        <taxon>Piedraia</taxon>
    </lineage>
</organism>
<feature type="compositionally biased region" description="Basic residues" evidence="1">
    <location>
        <begin position="142"/>
        <end position="152"/>
    </location>
</feature>
<feature type="compositionally biased region" description="Low complexity" evidence="1">
    <location>
        <begin position="594"/>
        <end position="619"/>
    </location>
</feature>
<keyword evidence="3" id="KW-1185">Reference proteome</keyword>
<gene>
    <name evidence="2" type="ORF">K470DRAFT_255920</name>
</gene>